<dbReference type="InterPro" id="IPR011330">
    <property type="entry name" value="Glyco_hydro/deAcase_b/a-brl"/>
</dbReference>
<feature type="region of interest" description="Disordered" evidence="1">
    <location>
        <begin position="28"/>
        <end position="93"/>
    </location>
</feature>
<dbReference type="GO" id="GO:0016810">
    <property type="term" value="F:hydrolase activity, acting on carbon-nitrogen (but not peptide) bonds"/>
    <property type="evidence" value="ECO:0007669"/>
    <property type="project" value="InterPro"/>
</dbReference>
<dbReference type="RefSeq" id="WP_134341247.1">
    <property type="nucleotide sequence ID" value="NZ_SOPW01000020.1"/>
</dbReference>
<dbReference type="AlphaFoldDB" id="A0A4Y8IG89"/>
<protein>
    <submittedName>
        <fullName evidence="4">Polysaccharide deacetylase family protein</fullName>
    </submittedName>
</protein>
<dbReference type="PANTHER" id="PTHR10587">
    <property type="entry name" value="GLYCOSYL TRANSFERASE-RELATED"/>
    <property type="match status" value="1"/>
</dbReference>
<dbReference type="Pfam" id="PF01522">
    <property type="entry name" value="Polysacc_deac_1"/>
    <property type="match status" value="1"/>
</dbReference>
<feature type="chain" id="PRO_5021290591" evidence="2">
    <location>
        <begin position="24"/>
        <end position="305"/>
    </location>
</feature>
<dbReference type="PROSITE" id="PS51677">
    <property type="entry name" value="NODB"/>
    <property type="match status" value="1"/>
</dbReference>
<evidence type="ECO:0000256" key="2">
    <source>
        <dbReference type="SAM" id="SignalP"/>
    </source>
</evidence>
<feature type="compositionally biased region" description="Acidic residues" evidence="1">
    <location>
        <begin position="36"/>
        <end position="55"/>
    </location>
</feature>
<name>A0A4Y8IG89_9BACI</name>
<keyword evidence="2" id="KW-0732">Signal</keyword>
<accession>A0A4Y8IG89</accession>
<feature type="signal peptide" evidence="2">
    <location>
        <begin position="1"/>
        <end position="23"/>
    </location>
</feature>
<evidence type="ECO:0000256" key="1">
    <source>
        <dbReference type="SAM" id="MobiDB-lite"/>
    </source>
</evidence>
<dbReference type="EMBL" id="SOPW01000020">
    <property type="protein sequence ID" value="TFB14041.1"/>
    <property type="molecule type" value="Genomic_DNA"/>
</dbReference>
<evidence type="ECO:0000313" key="4">
    <source>
        <dbReference type="EMBL" id="TFB14041.1"/>
    </source>
</evidence>
<dbReference type="GO" id="GO:0005975">
    <property type="term" value="P:carbohydrate metabolic process"/>
    <property type="evidence" value="ECO:0007669"/>
    <property type="project" value="InterPro"/>
</dbReference>
<dbReference type="OrthoDB" id="9806342at2"/>
<dbReference type="InterPro" id="IPR002509">
    <property type="entry name" value="NODB_dom"/>
</dbReference>
<sequence length="305" mass="34642">MKKLYFMLGLILLLMIVGCGEEALEPAVGQGADETNQQEEENANDDNHESEEEENKEDKNEENAGSNDDEEVNEDKDNEAEQEEPEKEEVKEPQYKMNDVWYIKPIDKADPNAVLLTIDDAPDGHALEMAATLKEYNAPAIFFVNGIFMDSEEGKKVVKELYDMGFEIGNHTYSHKNLRDLSQEKQHEEIMSVSKLIEEVTGEKPKFFRAPHGANTDYARKLVKEQGMLLMNWSYGYDFMQGYMEKEALEEIMVNAPGLGKGANLLMHDREWTNAALPAILEGLKEKGYGFIDPDLIETPMDSME</sequence>
<dbReference type="SUPFAM" id="SSF88713">
    <property type="entry name" value="Glycoside hydrolase/deacetylase"/>
    <property type="match status" value="1"/>
</dbReference>
<dbReference type="Proteomes" id="UP000297975">
    <property type="component" value="Unassembled WGS sequence"/>
</dbReference>
<dbReference type="PROSITE" id="PS51257">
    <property type="entry name" value="PROKAR_LIPOPROTEIN"/>
    <property type="match status" value="1"/>
</dbReference>
<organism evidence="4 5">
    <name type="scientific">Filobacillus milosensis</name>
    <dbReference type="NCBI Taxonomy" id="94137"/>
    <lineage>
        <taxon>Bacteria</taxon>
        <taxon>Bacillati</taxon>
        <taxon>Bacillota</taxon>
        <taxon>Bacilli</taxon>
        <taxon>Bacillales</taxon>
        <taxon>Bacillaceae</taxon>
        <taxon>Filobacillus</taxon>
    </lineage>
</organism>
<proteinExistence type="predicted"/>
<evidence type="ECO:0000313" key="5">
    <source>
        <dbReference type="Proteomes" id="UP000297975"/>
    </source>
</evidence>
<gene>
    <name evidence="4" type="ORF">E3U55_14755</name>
</gene>
<evidence type="ECO:0000259" key="3">
    <source>
        <dbReference type="PROSITE" id="PS51677"/>
    </source>
</evidence>
<comment type="caution">
    <text evidence="4">The sequence shown here is derived from an EMBL/GenBank/DDBJ whole genome shotgun (WGS) entry which is preliminary data.</text>
</comment>
<feature type="domain" description="NodB homology" evidence="3">
    <location>
        <begin position="112"/>
        <end position="292"/>
    </location>
</feature>
<keyword evidence="5" id="KW-1185">Reference proteome</keyword>
<feature type="compositionally biased region" description="Acidic residues" evidence="1">
    <location>
        <begin position="67"/>
        <end position="87"/>
    </location>
</feature>
<dbReference type="InterPro" id="IPR050248">
    <property type="entry name" value="Polysacc_deacetylase_ArnD"/>
</dbReference>
<dbReference type="CDD" id="cd10917">
    <property type="entry name" value="CE4_NodB_like_6s_7s"/>
    <property type="match status" value="1"/>
</dbReference>
<dbReference type="Gene3D" id="3.20.20.370">
    <property type="entry name" value="Glycoside hydrolase/deacetylase"/>
    <property type="match status" value="1"/>
</dbReference>
<reference evidence="4 5" key="1">
    <citation type="submission" date="2019-03" db="EMBL/GenBank/DDBJ databases">
        <authorList>
            <person name="He R.-H."/>
        </authorList>
    </citation>
    <scope>NUCLEOTIDE SEQUENCE [LARGE SCALE GENOMIC DNA]</scope>
    <source>
        <strain evidence="5">SH 714</strain>
    </source>
</reference>